<comment type="function">
    <text evidence="5">Part of the twin-arginine translocation (Tat) system that transports large folded proteins containing a characteristic twin-arginine motif in their signal peptide across membranes.</text>
</comment>
<evidence type="ECO:0000256" key="4">
    <source>
        <dbReference type="ARBA" id="ARBA00023136"/>
    </source>
</evidence>
<feature type="transmembrane region" description="Helical" evidence="5">
    <location>
        <begin position="106"/>
        <end position="128"/>
    </location>
</feature>
<evidence type="ECO:0000313" key="6">
    <source>
        <dbReference type="EMBL" id="SOC44448.1"/>
    </source>
</evidence>
<keyword evidence="7" id="KW-1185">Reference proteome</keyword>
<protein>
    <recommendedName>
        <fullName evidence="5">Sec-independent protein translocase protein TatC</fullName>
    </recommendedName>
</protein>
<dbReference type="EMBL" id="OBQC01000020">
    <property type="protein sequence ID" value="SOC44448.1"/>
    <property type="molecule type" value="Genomic_DNA"/>
</dbReference>
<keyword evidence="4 5" id="KW-0472">Membrane</keyword>
<reference evidence="7" key="1">
    <citation type="submission" date="2017-08" db="EMBL/GenBank/DDBJ databases">
        <authorList>
            <person name="Varghese N."/>
            <person name="Submissions S."/>
        </authorList>
    </citation>
    <scope>NUCLEOTIDE SEQUENCE [LARGE SCALE GENOMIC DNA]</scope>
    <source>
        <strain evidence="7">JC23</strain>
    </source>
</reference>
<dbReference type="PRINTS" id="PR01840">
    <property type="entry name" value="TATCFAMILY"/>
</dbReference>
<dbReference type="PROSITE" id="PS01218">
    <property type="entry name" value="TATC"/>
    <property type="match status" value="1"/>
</dbReference>
<evidence type="ECO:0000256" key="1">
    <source>
        <dbReference type="ARBA" id="ARBA00004141"/>
    </source>
</evidence>
<dbReference type="GO" id="GO:0043953">
    <property type="term" value="P:protein transport by the Tat complex"/>
    <property type="evidence" value="ECO:0007669"/>
    <property type="project" value="UniProtKB-UniRule"/>
</dbReference>
<proteinExistence type="inferred from homology"/>
<keyword evidence="5" id="KW-0811">Translocation</keyword>
<dbReference type="Proteomes" id="UP000219252">
    <property type="component" value="Unassembled WGS sequence"/>
</dbReference>
<evidence type="ECO:0000256" key="5">
    <source>
        <dbReference type="HAMAP-Rule" id="MF_00902"/>
    </source>
</evidence>
<accession>A0A285USS5</accession>
<dbReference type="HAMAP" id="MF_00902">
    <property type="entry name" value="TatC"/>
    <property type="match status" value="1"/>
</dbReference>
<dbReference type="InterPro" id="IPR002033">
    <property type="entry name" value="TatC"/>
</dbReference>
<dbReference type="InterPro" id="IPR019820">
    <property type="entry name" value="Sec-indep_translocase_CS"/>
</dbReference>
<dbReference type="PANTHER" id="PTHR30371:SF0">
    <property type="entry name" value="SEC-INDEPENDENT PROTEIN TRANSLOCASE PROTEIN TATC, CHLOROPLASTIC-RELATED"/>
    <property type="match status" value="1"/>
</dbReference>
<keyword evidence="5" id="KW-0653">Protein transport</keyword>
<evidence type="ECO:0000313" key="7">
    <source>
        <dbReference type="Proteomes" id="UP000219252"/>
    </source>
</evidence>
<feature type="transmembrane region" description="Helical" evidence="5">
    <location>
        <begin position="195"/>
        <end position="212"/>
    </location>
</feature>
<dbReference type="GO" id="GO:0033281">
    <property type="term" value="C:TAT protein transport complex"/>
    <property type="evidence" value="ECO:0007669"/>
    <property type="project" value="UniProtKB-UniRule"/>
</dbReference>
<sequence>MDMTQTNELTVLEHLEELRKRLVIVTITFVVSLGIGFWFAPNILNIMKGQPTAIGVDWNLFGYTDGIMIYLKCAFILSLLITLPIALLQIWLFLKPGLTEKEAKSTLVYVPVSFLLFLLGLSFSYFILFPLMLNFLSSINQSIGAVETYGINQYFSLLFNLTIPVGAVFELPVVILFLTKLGIVTPTKLRKMRKVSYFILIVVGVSISPPDFISDFLIIVPLLLLFEISIWVSSWSLKRQQANEESINKEVLN</sequence>
<dbReference type="PANTHER" id="PTHR30371">
    <property type="entry name" value="SEC-INDEPENDENT PROTEIN TRANSLOCASE PROTEIN TATC"/>
    <property type="match status" value="1"/>
</dbReference>
<feature type="transmembrane region" description="Helical" evidence="5">
    <location>
        <begin position="21"/>
        <end position="40"/>
    </location>
</feature>
<gene>
    <name evidence="5" type="primary">tatC</name>
    <name evidence="6" type="ORF">SAMN05877842_12028</name>
</gene>
<comment type="subunit">
    <text evidence="5">Forms a complex with TatA.</text>
</comment>
<dbReference type="AlphaFoldDB" id="A0A285USS5"/>
<name>A0A285USS5_9BACL</name>
<comment type="subcellular location">
    <subcellularLocation>
        <location evidence="5">Cell membrane</location>
        <topology evidence="5">Multi-pass membrane protein</topology>
    </subcellularLocation>
    <subcellularLocation>
        <location evidence="1">Membrane</location>
        <topology evidence="1">Multi-pass membrane protein</topology>
    </subcellularLocation>
</comment>
<evidence type="ECO:0000256" key="3">
    <source>
        <dbReference type="ARBA" id="ARBA00022989"/>
    </source>
</evidence>
<dbReference type="GO" id="GO:0009977">
    <property type="term" value="F:proton motive force dependent protein transmembrane transporter activity"/>
    <property type="evidence" value="ECO:0007669"/>
    <property type="project" value="TreeGrafter"/>
</dbReference>
<keyword evidence="5" id="KW-0813">Transport</keyword>
<dbReference type="GO" id="GO:0065002">
    <property type="term" value="P:intracellular protein transmembrane transport"/>
    <property type="evidence" value="ECO:0007669"/>
    <property type="project" value="TreeGrafter"/>
</dbReference>
<dbReference type="NCBIfam" id="TIGR00945">
    <property type="entry name" value="tatC"/>
    <property type="match status" value="1"/>
</dbReference>
<keyword evidence="2 5" id="KW-0812">Transmembrane</keyword>
<feature type="transmembrane region" description="Helical" evidence="5">
    <location>
        <begin position="157"/>
        <end position="183"/>
    </location>
</feature>
<comment type="similarity">
    <text evidence="5">Belongs to the TatC family.</text>
</comment>
<evidence type="ECO:0000256" key="2">
    <source>
        <dbReference type="ARBA" id="ARBA00022692"/>
    </source>
</evidence>
<feature type="transmembrane region" description="Helical" evidence="5">
    <location>
        <begin position="218"/>
        <end position="237"/>
    </location>
</feature>
<dbReference type="Pfam" id="PF00902">
    <property type="entry name" value="TatC"/>
    <property type="match status" value="1"/>
</dbReference>
<keyword evidence="3 5" id="KW-1133">Transmembrane helix</keyword>
<organism evidence="6 7">
    <name type="scientific">Ureibacillus acetophenoni</name>
    <dbReference type="NCBI Taxonomy" id="614649"/>
    <lineage>
        <taxon>Bacteria</taxon>
        <taxon>Bacillati</taxon>
        <taxon>Bacillota</taxon>
        <taxon>Bacilli</taxon>
        <taxon>Bacillales</taxon>
        <taxon>Caryophanaceae</taxon>
        <taxon>Ureibacillus</taxon>
    </lineage>
</organism>
<feature type="transmembrane region" description="Helical" evidence="5">
    <location>
        <begin position="67"/>
        <end position="94"/>
    </location>
</feature>
<keyword evidence="5" id="KW-1003">Cell membrane</keyword>